<keyword evidence="1" id="KW-0472">Membrane</keyword>
<dbReference type="EC" id="2.3.1.-" evidence="4"/>
<dbReference type="InterPro" id="IPR050879">
    <property type="entry name" value="Acyltransferase_3"/>
</dbReference>
<dbReference type="GO" id="GO:0016020">
    <property type="term" value="C:membrane"/>
    <property type="evidence" value="ECO:0007669"/>
    <property type="project" value="TreeGrafter"/>
</dbReference>
<evidence type="ECO:0000259" key="3">
    <source>
        <dbReference type="Pfam" id="PF19040"/>
    </source>
</evidence>
<keyword evidence="5" id="KW-0808">Transferase</keyword>
<name>A0A2W4LRL2_9PSEU</name>
<reference evidence="4" key="4">
    <citation type="submission" date="2023-08" db="EMBL/GenBank/DDBJ databases">
        <authorList>
            <person name="Guima S.E.S."/>
            <person name="Martins L.F."/>
            <person name="Silva A.M."/>
            <person name="Setubal J.C."/>
        </authorList>
    </citation>
    <scope>NUCLEOTIDE SEQUENCE</scope>
    <source>
        <strain evidence="4">ZC4RG45</strain>
    </source>
</reference>
<feature type="transmembrane region" description="Helical" evidence="1">
    <location>
        <begin position="173"/>
        <end position="196"/>
    </location>
</feature>
<dbReference type="Pfam" id="PF19040">
    <property type="entry name" value="SGNH"/>
    <property type="match status" value="1"/>
</dbReference>
<comment type="caution">
    <text evidence="5">The sequence shown here is derived from an EMBL/GenBank/DDBJ whole genome shotgun (WGS) entry which is preliminary data.</text>
</comment>
<reference evidence="4" key="1">
    <citation type="submission" date="2018-05" db="EMBL/GenBank/DDBJ databases">
        <authorList>
            <person name="Moura L."/>
            <person name="Setubal J.C."/>
        </authorList>
    </citation>
    <scope>NUCLEOTIDE SEQUENCE</scope>
    <source>
        <strain evidence="4">ZC4RG45</strain>
    </source>
</reference>
<evidence type="ECO:0000256" key="1">
    <source>
        <dbReference type="SAM" id="Phobius"/>
    </source>
</evidence>
<dbReference type="EMBL" id="QGUI01000095">
    <property type="protein sequence ID" value="PZN00304.1"/>
    <property type="molecule type" value="Genomic_DNA"/>
</dbReference>
<feature type="transmembrane region" description="Helical" evidence="1">
    <location>
        <begin position="101"/>
        <end position="127"/>
    </location>
</feature>
<reference evidence="5" key="2">
    <citation type="submission" date="2018-05" db="EMBL/GenBank/DDBJ databases">
        <authorList>
            <person name="Lanie J.A."/>
            <person name="Ng W.-L."/>
            <person name="Kazmierczak K.M."/>
            <person name="Andrzejewski T.M."/>
            <person name="Davidsen T.M."/>
            <person name="Wayne K.J."/>
            <person name="Tettelin H."/>
            <person name="Glass J.I."/>
            <person name="Rusch D."/>
            <person name="Podicherti R."/>
            <person name="Tsui H.-C.T."/>
            <person name="Winkler M.E."/>
        </authorList>
    </citation>
    <scope>NUCLEOTIDE SEQUENCE</scope>
    <source>
        <strain evidence="5">ZC4RG45</strain>
    </source>
</reference>
<dbReference type="GO" id="GO:0016747">
    <property type="term" value="F:acyltransferase activity, transferring groups other than amino-acyl groups"/>
    <property type="evidence" value="ECO:0007669"/>
    <property type="project" value="InterPro"/>
</dbReference>
<protein>
    <submittedName>
        <fullName evidence="4 5">Acyltransferase</fullName>
        <ecNumber evidence="4">2.3.1.-</ecNumber>
    </submittedName>
</protein>
<dbReference type="Pfam" id="PF01757">
    <property type="entry name" value="Acyl_transf_3"/>
    <property type="match status" value="1"/>
</dbReference>
<dbReference type="STRING" id="1111738.GCA_000427905_01985"/>
<feature type="transmembrane region" description="Helical" evidence="1">
    <location>
        <begin position="16"/>
        <end position="34"/>
    </location>
</feature>
<feature type="non-terminal residue" evidence="5">
    <location>
        <position position="1"/>
    </location>
</feature>
<gene>
    <name evidence="4" type="ORF">DIU77_004080</name>
    <name evidence="5" type="ORF">DIU77_03960</name>
</gene>
<dbReference type="PANTHER" id="PTHR23028:SF53">
    <property type="entry name" value="ACYL_TRANSF_3 DOMAIN-CONTAINING PROTEIN"/>
    <property type="match status" value="1"/>
</dbReference>
<dbReference type="PANTHER" id="PTHR23028">
    <property type="entry name" value="ACETYLTRANSFERASE"/>
    <property type="match status" value="1"/>
</dbReference>
<feature type="transmembrane region" description="Helical" evidence="1">
    <location>
        <begin position="66"/>
        <end position="89"/>
    </location>
</feature>
<dbReference type="EMBL" id="QGUI02000028">
    <property type="protein sequence ID" value="MFO7191402.1"/>
    <property type="molecule type" value="Genomic_DNA"/>
</dbReference>
<dbReference type="Proteomes" id="UP000249324">
    <property type="component" value="Unassembled WGS sequence"/>
</dbReference>
<dbReference type="AlphaFoldDB" id="A0A2W4LRL2"/>
<reference evidence="4 6" key="3">
    <citation type="journal article" date="2021" name="BMC Genomics">
        <title>Genome-resolved metagenome and metatranscriptome analyses of thermophilic composting reveal key bacterial players and their metabolic interactions.</title>
        <authorList>
            <person name="Braga L.P.P."/>
            <person name="Pereira R.V."/>
            <person name="Martins L.F."/>
            <person name="Moura L.M.S."/>
            <person name="Sanchez F.B."/>
            <person name="Patane J.S.L."/>
            <person name="da Silva A.M."/>
            <person name="Setubal J.C."/>
        </authorList>
    </citation>
    <scope>NUCLEOTIDE SEQUENCE [LARGE SCALE GENOMIC DNA]</scope>
    <source>
        <strain evidence="4">ZC4RG45</strain>
    </source>
</reference>
<feature type="domain" description="Acyltransferase 3" evidence="2">
    <location>
        <begin position="4"/>
        <end position="149"/>
    </location>
</feature>
<evidence type="ECO:0000313" key="6">
    <source>
        <dbReference type="Proteomes" id="UP000249324"/>
    </source>
</evidence>
<feature type="transmembrane region" description="Helical" evidence="1">
    <location>
        <begin position="133"/>
        <end position="153"/>
    </location>
</feature>
<proteinExistence type="predicted"/>
<feature type="transmembrane region" description="Helical" evidence="1">
    <location>
        <begin position="41"/>
        <end position="60"/>
    </location>
</feature>
<keyword evidence="1" id="KW-1133">Transmembrane helix</keyword>
<evidence type="ECO:0000313" key="4">
    <source>
        <dbReference type="EMBL" id="MFO7191402.1"/>
    </source>
</evidence>
<evidence type="ECO:0000259" key="2">
    <source>
        <dbReference type="Pfam" id="PF01757"/>
    </source>
</evidence>
<sequence length="491" mass="51874">YYTMAEPPVAFFVTTTRMWEMAIGGAVALGAVWFTKLPQAVAVLLGWLGVAAIVTSAFVYDTSAEWPGYAAALPTLGTAAVIAAGFAAGRRGPIAVLGTRPFTWVGGLSYSLYLWHWPMIVAAASYWEGLTPAKGLAVALFSFVPAWLTLKYIENPIRFSSTTFKVPRNSLKLGAVLSVTGVALGFGLVGVTAAVAGGGVVDAKGAAAIEGPPSAFKPQKSAEAMVPDPLEATDDVPEAYDKGCQVDVLSAEPVACTYGDPDGDTTVTLVGDSKALQWISALDTIGKERGWRVVTYTKSACTFADVTISQDGKPYDSCTKWSLAVTSKLLQDQPDVVLTSQGRQKALKDPGNAQGGSSAEAMVEGMTARWSRLAKAGITVAVLRDNPYPPDEVGPVYKCVDANREDLAKCTFDRSDGEKQGGGPVQLEAVKEAPGVELIDLNDYICPGEVCPPVIGDVLIYRQGSHLTKTYVDSLAPRLERALVPIVDKAK</sequence>
<feature type="domain" description="SGNH" evidence="3">
    <location>
        <begin position="254"/>
        <end position="480"/>
    </location>
</feature>
<keyword evidence="1" id="KW-0812">Transmembrane</keyword>
<dbReference type="InterPro" id="IPR043968">
    <property type="entry name" value="SGNH"/>
</dbReference>
<dbReference type="InterPro" id="IPR002656">
    <property type="entry name" value="Acyl_transf_3_dom"/>
</dbReference>
<accession>A0A2W4LRL2</accession>
<organism evidence="5">
    <name type="scientific">Thermocrispum agreste</name>
    <dbReference type="NCBI Taxonomy" id="37925"/>
    <lineage>
        <taxon>Bacteria</taxon>
        <taxon>Bacillati</taxon>
        <taxon>Actinomycetota</taxon>
        <taxon>Actinomycetes</taxon>
        <taxon>Pseudonocardiales</taxon>
        <taxon>Pseudonocardiaceae</taxon>
        <taxon>Thermocrispum</taxon>
    </lineage>
</organism>
<keyword evidence="5" id="KW-0012">Acyltransferase</keyword>
<dbReference type="GO" id="GO:0009103">
    <property type="term" value="P:lipopolysaccharide biosynthetic process"/>
    <property type="evidence" value="ECO:0007669"/>
    <property type="project" value="TreeGrafter"/>
</dbReference>
<evidence type="ECO:0000313" key="5">
    <source>
        <dbReference type="EMBL" id="PZN00304.1"/>
    </source>
</evidence>